<dbReference type="EMBL" id="NRGO01000004">
    <property type="protein sequence ID" value="PCC51368.1"/>
    <property type="molecule type" value="Genomic_DNA"/>
</dbReference>
<dbReference type="EC" id="2.1.1.113" evidence="2"/>
<protein>
    <recommendedName>
        <fullName evidence="2">site-specific DNA-methyltransferase (cytosine-N(4)-specific)</fullName>
        <ecNumber evidence="2">2.1.1.113</ecNumber>
    </recommendedName>
</protein>
<dbReference type="Proteomes" id="UP000217720">
    <property type="component" value="Unassembled WGS sequence"/>
</dbReference>
<dbReference type="AlphaFoldDB" id="A0A2A3ZIG7"/>
<keyword evidence="6" id="KW-0680">Restriction system</keyword>
<dbReference type="Gene3D" id="3.40.50.150">
    <property type="entry name" value="Vaccinia Virus protein VP39"/>
    <property type="match status" value="1"/>
</dbReference>
<dbReference type="InterPro" id="IPR017985">
    <property type="entry name" value="MeTrfase_CN4_CS"/>
</dbReference>
<dbReference type="InterPro" id="IPR029063">
    <property type="entry name" value="SAM-dependent_MTases_sf"/>
</dbReference>
<evidence type="ECO:0000256" key="2">
    <source>
        <dbReference type="ARBA" id="ARBA00012185"/>
    </source>
</evidence>
<evidence type="ECO:0000256" key="8">
    <source>
        <dbReference type="SAM" id="MobiDB-lite"/>
    </source>
</evidence>
<name>A0A2A3ZIG7_BREAU</name>
<keyword evidence="3" id="KW-0489">Methyltransferase</keyword>
<dbReference type="PROSITE" id="PS00093">
    <property type="entry name" value="N4_MTASE"/>
    <property type="match status" value="1"/>
</dbReference>
<feature type="region of interest" description="Disordered" evidence="8">
    <location>
        <begin position="422"/>
        <end position="450"/>
    </location>
</feature>
<comment type="catalytic activity">
    <reaction evidence="7">
        <text>a 2'-deoxycytidine in DNA + S-adenosyl-L-methionine = an N(4)-methyl-2'-deoxycytidine in DNA + S-adenosyl-L-homocysteine + H(+)</text>
        <dbReference type="Rhea" id="RHEA:16857"/>
        <dbReference type="Rhea" id="RHEA-COMP:11369"/>
        <dbReference type="Rhea" id="RHEA-COMP:13674"/>
        <dbReference type="ChEBI" id="CHEBI:15378"/>
        <dbReference type="ChEBI" id="CHEBI:57856"/>
        <dbReference type="ChEBI" id="CHEBI:59789"/>
        <dbReference type="ChEBI" id="CHEBI:85452"/>
        <dbReference type="ChEBI" id="CHEBI:137933"/>
        <dbReference type="EC" id="2.1.1.113"/>
    </reaction>
</comment>
<dbReference type="SUPFAM" id="SSF53335">
    <property type="entry name" value="S-adenosyl-L-methionine-dependent methyltransferases"/>
    <property type="match status" value="1"/>
</dbReference>
<comment type="caution">
    <text evidence="9">The sequence shown here is derived from an EMBL/GenBank/DDBJ whole genome shotgun (WGS) entry which is preliminary data.</text>
</comment>
<evidence type="ECO:0000256" key="6">
    <source>
        <dbReference type="ARBA" id="ARBA00022747"/>
    </source>
</evidence>
<accession>A0A2A3ZIG7</accession>
<evidence type="ECO:0000256" key="5">
    <source>
        <dbReference type="ARBA" id="ARBA00022691"/>
    </source>
</evidence>
<dbReference type="GO" id="GO:0009307">
    <property type="term" value="P:DNA restriction-modification system"/>
    <property type="evidence" value="ECO:0007669"/>
    <property type="project" value="UniProtKB-KW"/>
</dbReference>
<evidence type="ECO:0000313" key="10">
    <source>
        <dbReference type="Proteomes" id="UP000217720"/>
    </source>
</evidence>
<evidence type="ECO:0000313" key="9">
    <source>
        <dbReference type="EMBL" id="PCC51368.1"/>
    </source>
</evidence>
<comment type="similarity">
    <text evidence="1">Belongs to the N(4)/N(6)-methyltransferase family. N(4) subfamily.</text>
</comment>
<dbReference type="GO" id="GO:0032259">
    <property type="term" value="P:methylation"/>
    <property type="evidence" value="ECO:0007669"/>
    <property type="project" value="UniProtKB-KW"/>
</dbReference>
<dbReference type="GO" id="GO:0003677">
    <property type="term" value="F:DNA binding"/>
    <property type="evidence" value="ECO:0007669"/>
    <property type="project" value="InterPro"/>
</dbReference>
<reference evidence="9 10" key="1">
    <citation type="journal article" date="2017" name="Elife">
        <title>Extensive horizontal gene transfer in cheese-associated bacteria.</title>
        <authorList>
            <person name="Bonham K.S."/>
            <person name="Wolfe B.E."/>
            <person name="Dutton R.J."/>
        </authorList>
    </citation>
    <scope>NUCLEOTIDE SEQUENCE [LARGE SCALE GENOMIC DNA]</scope>
    <source>
        <strain evidence="9 10">900_6</strain>
    </source>
</reference>
<organism evidence="9 10">
    <name type="scientific">Brevibacterium aurantiacum</name>
    <dbReference type="NCBI Taxonomy" id="273384"/>
    <lineage>
        <taxon>Bacteria</taxon>
        <taxon>Bacillati</taxon>
        <taxon>Actinomycetota</taxon>
        <taxon>Actinomycetes</taxon>
        <taxon>Micrococcales</taxon>
        <taxon>Brevibacteriaceae</taxon>
        <taxon>Brevibacterium</taxon>
    </lineage>
</organism>
<evidence type="ECO:0000256" key="7">
    <source>
        <dbReference type="ARBA" id="ARBA00049120"/>
    </source>
</evidence>
<keyword evidence="5" id="KW-0949">S-adenosyl-L-methionine</keyword>
<dbReference type="CDD" id="cd02440">
    <property type="entry name" value="AdoMet_MTases"/>
    <property type="match status" value="1"/>
</dbReference>
<dbReference type="GO" id="GO:0015667">
    <property type="term" value="F:site-specific DNA-methyltransferase (cytosine-N4-specific) activity"/>
    <property type="evidence" value="ECO:0007669"/>
    <property type="project" value="UniProtKB-EC"/>
</dbReference>
<gene>
    <name evidence="9" type="ORF">CIK62_02315</name>
</gene>
<evidence type="ECO:0000256" key="3">
    <source>
        <dbReference type="ARBA" id="ARBA00022603"/>
    </source>
</evidence>
<keyword evidence="4" id="KW-0808">Transferase</keyword>
<proteinExistence type="inferred from homology"/>
<evidence type="ECO:0000256" key="1">
    <source>
        <dbReference type="ARBA" id="ARBA00010203"/>
    </source>
</evidence>
<evidence type="ECO:0000256" key="4">
    <source>
        <dbReference type="ARBA" id="ARBA00022679"/>
    </source>
</evidence>
<sequence length="463" mass="51829">MSHRHVLAATGDKGELISSGQGHPCDDGRLHRLVVEIETLVEDLKTLCAAIANVQRVLDRQNENANWNRTVFGPRLPNLYEVANLSREADRIKQRIDDRAGTVMELYREWGVMPLNRWFSWPGAALEVLKCWDAEIEVFDGRDRLLTNIEQPEQVVELQWILPMRPKQYTLGQDLCTWMFPHLDQSRSKSGQSMRQFFDDDTKLKSAIEAAAKSGTVSPRSVRAKLKGGRAIPTNFPPMVAQAIFERYTPVGGTIWDPCGGWGGRMLGALTSRNDYTYIATEVDTRTVDCLRELGALIENVTGRDGSFRIVKSGSEDYSDRCGDVDCVFTSPPYYDAEDYGADSDNAEEQSHNKYPTLQTWVDGFVQGTVRNIAKALRPGGRAVINIADRTNNSIDIVDEWVRASLSEGLVLEDVSVLSLTKRPSRDEGGRPKKREPGKKSAQSLADYKAVGSHEPLLVFRRP</sequence>